<dbReference type="AlphaFoldDB" id="B3MB23"/>
<dbReference type="GO" id="GO:0000782">
    <property type="term" value="C:telomere cap complex"/>
    <property type="evidence" value="ECO:0007669"/>
    <property type="project" value="EnsemblMetazoa"/>
</dbReference>
<evidence type="ECO:0000313" key="1">
    <source>
        <dbReference type="EMBL" id="EDV40289.1"/>
    </source>
</evidence>
<dbReference type="GeneID" id="6493302"/>
<dbReference type="EMBL" id="CH902618">
    <property type="protein sequence ID" value="EDV40289.1"/>
    <property type="molecule type" value="Genomic_DNA"/>
</dbReference>
<dbReference type="OrthoDB" id="7915056at2759"/>
<protein>
    <submittedName>
        <fullName evidence="1">Uncharacterized protein</fullName>
    </submittedName>
</protein>
<dbReference type="OMA" id="GRGVHNK"/>
<gene>
    <name evidence="1" type="primary">Dana\GF10432</name>
    <name evidence="1" type="synonym">dana_GLEANR_10386</name>
    <name evidence="1" type="ORF">GF10432</name>
</gene>
<keyword evidence="2" id="KW-1185">Reference proteome</keyword>
<dbReference type="Gene3D" id="2.40.50.140">
    <property type="entry name" value="Nucleic acid-binding proteins"/>
    <property type="match status" value="1"/>
</dbReference>
<organism evidence="1 2">
    <name type="scientific">Drosophila ananassae</name>
    <name type="common">Fruit fly</name>
    <dbReference type="NCBI Taxonomy" id="7217"/>
    <lineage>
        <taxon>Eukaryota</taxon>
        <taxon>Metazoa</taxon>
        <taxon>Ecdysozoa</taxon>
        <taxon>Arthropoda</taxon>
        <taxon>Hexapoda</taxon>
        <taxon>Insecta</taxon>
        <taxon>Pterygota</taxon>
        <taxon>Neoptera</taxon>
        <taxon>Endopterygota</taxon>
        <taxon>Diptera</taxon>
        <taxon>Brachycera</taxon>
        <taxon>Muscomorpha</taxon>
        <taxon>Ephydroidea</taxon>
        <taxon>Drosophilidae</taxon>
        <taxon>Drosophila</taxon>
        <taxon>Sophophora</taxon>
    </lineage>
</organism>
<dbReference type="InParanoid" id="B3MB23"/>
<dbReference type="GO" id="GO:0043047">
    <property type="term" value="F:single-stranded telomeric DNA binding"/>
    <property type="evidence" value="ECO:0007669"/>
    <property type="project" value="EnsemblMetazoa"/>
</dbReference>
<dbReference type="InterPro" id="IPR012340">
    <property type="entry name" value="NA-bd_OB-fold"/>
</dbReference>
<dbReference type="GO" id="GO:0016233">
    <property type="term" value="P:telomere capping"/>
    <property type="evidence" value="ECO:0007669"/>
    <property type="project" value="EnsemblMetazoa"/>
</dbReference>
<reference evidence="1 2" key="1">
    <citation type="journal article" date="2007" name="Nature">
        <title>Evolution of genes and genomes on the Drosophila phylogeny.</title>
        <authorList>
            <consortium name="Drosophila 12 Genomes Consortium"/>
            <person name="Clark A.G."/>
            <person name="Eisen M.B."/>
            <person name="Smith D.R."/>
            <person name="Bergman C.M."/>
            <person name="Oliver B."/>
            <person name="Markow T.A."/>
            <person name="Kaufman T.C."/>
            <person name="Kellis M."/>
            <person name="Gelbart W."/>
            <person name="Iyer V.N."/>
            <person name="Pollard D.A."/>
            <person name="Sackton T.B."/>
            <person name="Larracuente A.M."/>
            <person name="Singh N.D."/>
            <person name="Abad J.P."/>
            <person name="Abt D.N."/>
            <person name="Adryan B."/>
            <person name="Aguade M."/>
            <person name="Akashi H."/>
            <person name="Anderson W.W."/>
            <person name="Aquadro C.F."/>
            <person name="Ardell D.H."/>
            <person name="Arguello R."/>
            <person name="Artieri C.G."/>
            <person name="Barbash D.A."/>
            <person name="Barker D."/>
            <person name="Barsanti P."/>
            <person name="Batterham P."/>
            <person name="Batzoglou S."/>
            <person name="Begun D."/>
            <person name="Bhutkar A."/>
            <person name="Blanco E."/>
            <person name="Bosak S.A."/>
            <person name="Bradley R.K."/>
            <person name="Brand A.D."/>
            <person name="Brent M.R."/>
            <person name="Brooks A.N."/>
            <person name="Brown R.H."/>
            <person name="Butlin R.K."/>
            <person name="Caggese C."/>
            <person name="Calvi B.R."/>
            <person name="Bernardo de Carvalho A."/>
            <person name="Caspi A."/>
            <person name="Castrezana S."/>
            <person name="Celniker S.E."/>
            <person name="Chang J.L."/>
            <person name="Chapple C."/>
            <person name="Chatterji S."/>
            <person name="Chinwalla A."/>
            <person name="Civetta A."/>
            <person name="Clifton S.W."/>
            <person name="Comeron J.M."/>
            <person name="Costello J.C."/>
            <person name="Coyne J.A."/>
            <person name="Daub J."/>
            <person name="David R.G."/>
            <person name="Delcher A.L."/>
            <person name="Delehaunty K."/>
            <person name="Do C.B."/>
            <person name="Ebling H."/>
            <person name="Edwards K."/>
            <person name="Eickbush T."/>
            <person name="Evans J.D."/>
            <person name="Filipski A."/>
            <person name="Findeiss S."/>
            <person name="Freyhult E."/>
            <person name="Fulton L."/>
            <person name="Fulton R."/>
            <person name="Garcia A.C."/>
            <person name="Gardiner A."/>
            <person name="Garfield D.A."/>
            <person name="Garvin B.E."/>
            <person name="Gibson G."/>
            <person name="Gilbert D."/>
            <person name="Gnerre S."/>
            <person name="Godfrey J."/>
            <person name="Good R."/>
            <person name="Gotea V."/>
            <person name="Gravely B."/>
            <person name="Greenberg A.J."/>
            <person name="Griffiths-Jones S."/>
            <person name="Gross S."/>
            <person name="Guigo R."/>
            <person name="Gustafson E.A."/>
            <person name="Haerty W."/>
            <person name="Hahn M.W."/>
            <person name="Halligan D.L."/>
            <person name="Halpern A.L."/>
            <person name="Halter G.M."/>
            <person name="Han M.V."/>
            <person name="Heger A."/>
            <person name="Hillier L."/>
            <person name="Hinrichs A.S."/>
            <person name="Holmes I."/>
            <person name="Hoskins R.A."/>
            <person name="Hubisz M.J."/>
            <person name="Hultmark D."/>
            <person name="Huntley M.A."/>
            <person name="Jaffe D.B."/>
            <person name="Jagadeeshan S."/>
            <person name="Jeck W.R."/>
            <person name="Johnson J."/>
            <person name="Jones C.D."/>
            <person name="Jordan W.C."/>
            <person name="Karpen G.H."/>
            <person name="Kataoka E."/>
            <person name="Keightley P.D."/>
            <person name="Kheradpour P."/>
            <person name="Kirkness E.F."/>
            <person name="Koerich L.B."/>
            <person name="Kristiansen K."/>
            <person name="Kudrna D."/>
            <person name="Kulathinal R.J."/>
            <person name="Kumar S."/>
            <person name="Kwok R."/>
            <person name="Lander E."/>
            <person name="Langley C.H."/>
            <person name="Lapoint R."/>
            <person name="Lazzaro B.P."/>
            <person name="Lee S.J."/>
            <person name="Levesque L."/>
            <person name="Li R."/>
            <person name="Lin C.F."/>
            <person name="Lin M.F."/>
            <person name="Lindblad-Toh K."/>
            <person name="Llopart A."/>
            <person name="Long M."/>
            <person name="Low L."/>
            <person name="Lozovsky E."/>
            <person name="Lu J."/>
            <person name="Luo M."/>
            <person name="Machado C.A."/>
            <person name="Makalowski W."/>
            <person name="Marzo M."/>
            <person name="Matsuda M."/>
            <person name="Matzkin L."/>
            <person name="McAllister B."/>
            <person name="McBride C.S."/>
            <person name="McKernan B."/>
            <person name="McKernan K."/>
            <person name="Mendez-Lago M."/>
            <person name="Minx P."/>
            <person name="Mollenhauer M.U."/>
            <person name="Montooth K."/>
            <person name="Mount S.M."/>
            <person name="Mu X."/>
            <person name="Myers E."/>
            <person name="Negre B."/>
            <person name="Newfeld S."/>
            <person name="Nielsen R."/>
            <person name="Noor M.A."/>
            <person name="O'Grady P."/>
            <person name="Pachter L."/>
            <person name="Papaceit M."/>
            <person name="Parisi M.J."/>
            <person name="Parisi M."/>
            <person name="Parts L."/>
            <person name="Pedersen J.S."/>
            <person name="Pesole G."/>
            <person name="Phillippy A.M."/>
            <person name="Ponting C.P."/>
            <person name="Pop M."/>
            <person name="Porcelli D."/>
            <person name="Powell J.R."/>
            <person name="Prohaska S."/>
            <person name="Pruitt K."/>
            <person name="Puig M."/>
            <person name="Quesneville H."/>
            <person name="Ram K.R."/>
            <person name="Rand D."/>
            <person name="Rasmussen M.D."/>
            <person name="Reed L.K."/>
            <person name="Reenan R."/>
            <person name="Reily A."/>
            <person name="Remington K.A."/>
            <person name="Rieger T.T."/>
            <person name="Ritchie M.G."/>
            <person name="Robin C."/>
            <person name="Rogers Y.H."/>
            <person name="Rohde C."/>
            <person name="Rozas J."/>
            <person name="Rubenfield M.J."/>
            <person name="Ruiz A."/>
            <person name="Russo S."/>
            <person name="Salzberg S.L."/>
            <person name="Sanchez-Gracia A."/>
            <person name="Saranga D.J."/>
            <person name="Sato H."/>
            <person name="Schaeffer S.W."/>
            <person name="Schatz M.C."/>
            <person name="Schlenke T."/>
            <person name="Schwartz R."/>
            <person name="Segarra C."/>
            <person name="Singh R.S."/>
            <person name="Sirot L."/>
            <person name="Sirota M."/>
            <person name="Sisneros N.B."/>
            <person name="Smith C.D."/>
            <person name="Smith T.F."/>
            <person name="Spieth J."/>
            <person name="Stage D.E."/>
            <person name="Stark A."/>
            <person name="Stephan W."/>
            <person name="Strausberg R.L."/>
            <person name="Strempel S."/>
            <person name="Sturgill D."/>
            <person name="Sutton G."/>
            <person name="Sutton G.G."/>
            <person name="Tao W."/>
            <person name="Teichmann S."/>
            <person name="Tobari Y.N."/>
            <person name="Tomimura Y."/>
            <person name="Tsolas J.M."/>
            <person name="Valente V.L."/>
            <person name="Venter E."/>
            <person name="Venter J.C."/>
            <person name="Vicario S."/>
            <person name="Vieira F.G."/>
            <person name="Vilella A.J."/>
            <person name="Villasante A."/>
            <person name="Walenz B."/>
            <person name="Wang J."/>
            <person name="Wasserman M."/>
            <person name="Watts T."/>
            <person name="Wilson D."/>
            <person name="Wilson R.K."/>
            <person name="Wing R.A."/>
            <person name="Wolfner M.F."/>
            <person name="Wong A."/>
            <person name="Wong G.K."/>
            <person name="Wu C.I."/>
            <person name="Wu G."/>
            <person name="Yamamoto D."/>
            <person name="Yang H.P."/>
            <person name="Yang S.P."/>
            <person name="Yorke J.A."/>
            <person name="Yoshida K."/>
            <person name="Zdobnov E."/>
            <person name="Zhang P."/>
            <person name="Zhang Y."/>
            <person name="Zimin A.V."/>
            <person name="Baldwin J."/>
            <person name="Abdouelleil A."/>
            <person name="Abdulkadir J."/>
            <person name="Abebe A."/>
            <person name="Abera B."/>
            <person name="Abreu J."/>
            <person name="Acer S.C."/>
            <person name="Aftuck L."/>
            <person name="Alexander A."/>
            <person name="An P."/>
            <person name="Anderson E."/>
            <person name="Anderson S."/>
            <person name="Arachi H."/>
            <person name="Azer M."/>
            <person name="Bachantsang P."/>
            <person name="Barry A."/>
            <person name="Bayul T."/>
            <person name="Berlin A."/>
            <person name="Bessette D."/>
            <person name="Bloom T."/>
            <person name="Blye J."/>
            <person name="Boguslavskiy L."/>
            <person name="Bonnet C."/>
            <person name="Boukhgalter B."/>
            <person name="Bourzgui I."/>
            <person name="Brown A."/>
            <person name="Cahill P."/>
            <person name="Channer S."/>
            <person name="Cheshatsang Y."/>
            <person name="Chuda L."/>
            <person name="Citroen M."/>
            <person name="Collymore A."/>
            <person name="Cooke P."/>
            <person name="Costello M."/>
            <person name="D'Aco K."/>
            <person name="Daza R."/>
            <person name="De Haan G."/>
            <person name="DeGray S."/>
            <person name="DeMaso C."/>
            <person name="Dhargay N."/>
            <person name="Dooley K."/>
            <person name="Dooley E."/>
            <person name="Doricent M."/>
            <person name="Dorje P."/>
            <person name="Dorjee K."/>
            <person name="Dupes A."/>
            <person name="Elong R."/>
            <person name="Falk J."/>
            <person name="Farina A."/>
            <person name="Faro S."/>
            <person name="Ferguson D."/>
            <person name="Fisher S."/>
            <person name="Foley C.D."/>
            <person name="Franke A."/>
            <person name="Friedrich D."/>
            <person name="Gadbois L."/>
            <person name="Gearin G."/>
            <person name="Gearin C.R."/>
            <person name="Giannoukos G."/>
            <person name="Goode T."/>
            <person name="Graham J."/>
            <person name="Grandbois E."/>
            <person name="Grewal S."/>
            <person name="Gyaltsen K."/>
            <person name="Hafez N."/>
            <person name="Hagos B."/>
            <person name="Hall J."/>
            <person name="Henson C."/>
            <person name="Hollinger A."/>
            <person name="Honan T."/>
            <person name="Huard M.D."/>
            <person name="Hughes L."/>
            <person name="Hurhula B."/>
            <person name="Husby M.E."/>
            <person name="Kamat A."/>
            <person name="Kanga B."/>
            <person name="Kashin S."/>
            <person name="Khazanovich D."/>
            <person name="Kisner P."/>
            <person name="Lance K."/>
            <person name="Lara M."/>
            <person name="Lee W."/>
            <person name="Lennon N."/>
            <person name="Letendre F."/>
            <person name="LeVine R."/>
            <person name="Lipovsky A."/>
            <person name="Liu X."/>
            <person name="Liu J."/>
            <person name="Liu S."/>
            <person name="Lokyitsang T."/>
            <person name="Lokyitsang Y."/>
            <person name="Lubonja R."/>
            <person name="Lui A."/>
            <person name="MacDonald P."/>
            <person name="Magnisalis V."/>
            <person name="Maru K."/>
            <person name="Matthews C."/>
            <person name="McCusker W."/>
            <person name="McDonough S."/>
            <person name="Mehta T."/>
            <person name="Meldrim J."/>
            <person name="Meneus L."/>
            <person name="Mihai O."/>
            <person name="Mihalev A."/>
            <person name="Mihova T."/>
            <person name="Mittelman R."/>
            <person name="Mlenga V."/>
            <person name="Montmayeur A."/>
            <person name="Mulrain L."/>
            <person name="Navidi A."/>
            <person name="Naylor J."/>
            <person name="Negash T."/>
            <person name="Nguyen T."/>
            <person name="Nguyen N."/>
            <person name="Nicol R."/>
            <person name="Norbu C."/>
            <person name="Norbu N."/>
            <person name="Novod N."/>
            <person name="O'Neill B."/>
            <person name="Osman S."/>
            <person name="Markiewicz E."/>
            <person name="Oyono O.L."/>
            <person name="Patti C."/>
            <person name="Phunkhang P."/>
            <person name="Pierre F."/>
            <person name="Priest M."/>
            <person name="Raghuraman S."/>
            <person name="Rege F."/>
            <person name="Reyes R."/>
            <person name="Rise C."/>
            <person name="Rogov P."/>
            <person name="Ross K."/>
            <person name="Ryan E."/>
            <person name="Settipalli S."/>
            <person name="Shea T."/>
            <person name="Sherpa N."/>
            <person name="Shi L."/>
            <person name="Shih D."/>
            <person name="Sparrow T."/>
            <person name="Spaulding J."/>
            <person name="Stalker J."/>
            <person name="Stange-Thomann N."/>
            <person name="Stavropoulos S."/>
            <person name="Stone C."/>
            <person name="Strader C."/>
            <person name="Tesfaye S."/>
            <person name="Thomson T."/>
            <person name="Thoulutsang Y."/>
            <person name="Thoulutsang D."/>
            <person name="Topham K."/>
            <person name="Topping I."/>
            <person name="Tsamla T."/>
            <person name="Vassiliev H."/>
            <person name="Vo A."/>
            <person name="Wangchuk T."/>
            <person name="Wangdi T."/>
            <person name="Weiand M."/>
            <person name="Wilkinson J."/>
            <person name="Wilson A."/>
            <person name="Yadav S."/>
            <person name="Young G."/>
            <person name="Yu Q."/>
            <person name="Zembek L."/>
            <person name="Zhong D."/>
            <person name="Zimmer A."/>
            <person name="Zwirko Z."/>
            <person name="Jaffe D.B."/>
            <person name="Alvarez P."/>
            <person name="Brockman W."/>
            <person name="Butler J."/>
            <person name="Chin C."/>
            <person name="Gnerre S."/>
            <person name="Grabherr M."/>
            <person name="Kleber M."/>
            <person name="Mauceli E."/>
            <person name="MacCallum I."/>
        </authorList>
    </citation>
    <scope>NUCLEOTIDE SEQUENCE [LARGE SCALE GENOMIC DNA]</scope>
    <source>
        <strain evidence="2">Tucson 14024-0371.13</strain>
    </source>
</reference>
<evidence type="ECO:0000313" key="2">
    <source>
        <dbReference type="Proteomes" id="UP000007801"/>
    </source>
</evidence>
<dbReference type="FunCoup" id="B3MB23">
    <property type="interactions" value="1"/>
</dbReference>
<dbReference type="STRING" id="7217.B3MB23"/>
<dbReference type="HOGENOM" id="CLU_1311269_0_0_1"/>
<proteinExistence type="predicted"/>
<dbReference type="Proteomes" id="UP000007801">
    <property type="component" value="Unassembled WGS sequence"/>
</dbReference>
<dbReference type="PhylomeDB" id="B3MB23"/>
<name>B3MB23_DROAN</name>
<dbReference type="eggNOG" id="ENOG502TAPI">
    <property type="taxonomic scope" value="Eukaryota"/>
</dbReference>
<accession>B3MB23</accession>
<sequence>MSLNGSIVDVEERLDNFIVRKNAKKADFSKPGPAVHENVPLILRHLLRVTSCPEREKVFLTANHRLDAIHFSTCIVYALVVGHGNHNNSFYKYLIDDGTGCLEASFPKNTAKRAAMASLANEARAVGSYEKYKDISACLLRLLEAVNEYTDPTLIKRGIYVCLRGKPNIFRETVGLDVFSFVIDQNKCRELEIGFADHLIEWHEKVQPNN</sequence>
<dbReference type="KEGG" id="dan:6493302"/>